<evidence type="ECO:0000313" key="10">
    <source>
        <dbReference type="Proteomes" id="UP001197093"/>
    </source>
</evidence>
<proteinExistence type="inferred from homology"/>
<dbReference type="AlphaFoldDB" id="A0AAD4EV87"/>
<feature type="compositionally biased region" description="Low complexity" evidence="7">
    <location>
        <begin position="1"/>
        <end position="10"/>
    </location>
</feature>
<comment type="subcellular location">
    <subcellularLocation>
        <location evidence="1">Membrane</location>
        <topology evidence="1">Multi-pass membrane protein</topology>
    </subcellularLocation>
</comment>
<evidence type="ECO:0000256" key="4">
    <source>
        <dbReference type="ARBA" id="ARBA00022989"/>
    </source>
</evidence>
<gene>
    <name evidence="9" type="ORF">NEMBOFW57_007640</name>
</gene>
<evidence type="ECO:0000256" key="6">
    <source>
        <dbReference type="PIRSR" id="PIRSR604254-1"/>
    </source>
</evidence>
<evidence type="ECO:0000256" key="8">
    <source>
        <dbReference type="SAM" id="Phobius"/>
    </source>
</evidence>
<keyword evidence="5 8" id="KW-0472">Membrane</keyword>
<evidence type="ECO:0000256" key="3">
    <source>
        <dbReference type="ARBA" id="ARBA00022692"/>
    </source>
</evidence>
<reference evidence="9" key="1">
    <citation type="submission" date="2023-02" db="EMBL/GenBank/DDBJ databases">
        <authorList>
            <person name="Palmer J.M."/>
        </authorList>
    </citation>
    <scope>NUCLEOTIDE SEQUENCE</scope>
    <source>
        <strain evidence="9">FW57</strain>
    </source>
</reference>
<dbReference type="PANTHER" id="PTHR20855">
    <property type="entry name" value="ADIPOR/PROGESTIN RECEPTOR-RELATED"/>
    <property type="match status" value="1"/>
</dbReference>
<feature type="transmembrane region" description="Helical" evidence="8">
    <location>
        <begin position="137"/>
        <end position="159"/>
    </location>
</feature>
<dbReference type="GO" id="GO:0038023">
    <property type="term" value="F:signaling receptor activity"/>
    <property type="evidence" value="ECO:0007669"/>
    <property type="project" value="TreeGrafter"/>
</dbReference>
<feature type="transmembrane region" description="Helical" evidence="8">
    <location>
        <begin position="309"/>
        <end position="326"/>
    </location>
</feature>
<comment type="caution">
    <text evidence="9">The sequence shown here is derived from an EMBL/GenBank/DDBJ whole genome shotgun (WGS) entry which is preliminary data.</text>
</comment>
<comment type="similarity">
    <text evidence="2">Belongs to the ADIPOR family.</text>
</comment>
<dbReference type="Pfam" id="PF03006">
    <property type="entry name" value="HlyIII"/>
    <property type="match status" value="1"/>
</dbReference>
<evidence type="ECO:0000256" key="1">
    <source>
        <dbReference type="ARBA" id="ARBA00004141"/>
    </source>
</evidence>
<dbReference type="EMBL" id="JAHCVI010000003">
    <property type="protein sequence ID" value="KAG7288117.1"/>
    <property type="molecule type" value="Genomic_DNA"/>
</dbReference>
<dbReference type="PANTHER" id="PTHR20855:SF52">
    <property type="entry name" value="ADIPONECTIN RECEPTOR PROTEIN"/>
    <property type="match status" value="1"/>
</dbReference>
<evidence type="ECO:0000256" key="5">
    <source>
        <dbReference type="ARBA" id="ARBA00023136"/>
    </source>
</evidence>
<keyword evidence="3 8" id="KW-0812">Transmembrane</keyword>
<keyword evidence="4 8" id="KW-1133">Transmembrane helix</keyword>
<evidence type="ECO:0000256" key="2">
    <source>
        <dbReference type="ARBA" id="ARBA00007018"/>
    </source>
</evidence>
<feature type="compositionally biased region" description="Polar residues" evidence="7">
    <location>
        <begin position="31"/>
        <end position="41"/>
    </location>
</feature>
<protein>
    <submittedName>
        <fullName evidence="9">Uncharacterized protein</fullName>
    </submittedName>
</protein>
<keyword evidence="6" id="KW-0862">Zinc</keyword>
<name>A0AAD4EV87_9PEZI</name>
<feature type="binding site" evidence="6">
    <location>
        <position position="311"/>
    </location>
    <ligand>
        <name>Zn(2+)</name>
        <dbReference type="ChEBI" id="CHEBI:29105"/>
    </ligand>
</feature>
<feature type="region of interest" description="Disordered" evidence="7">
    <location>
        <begin position="1"/>
        <end position="41"/>
    </location>
</feature>
<keyword evidence="6" id="KW-0479">Metal-binding</keyword>
<feature type="compositionally biased region" description="Pro residues" evidence="7">
    <location>
        <begin position="11"/>
        <end position="21"/>
    </location>
</feature>
<evidence type="ECO:0000313" key="9">
    <source>
        <dbReference type="EMBL" id="KAG7288117.1"/>
    </source>
</evidence>
<dbReference type="GO" id="GO:0046872">
    <property type="term" value="F:metal ion binding"/>
    <property type="evidence" value="ECO:0007669"/>
    <property type="project" value="UniProtKB-KW"/>
</dbReference>
<feature type="transmembrane region" description="Helical" evidence="8">
    <location>
        <begin position="179"/>
        <end position="198"/>
    </location>
</feature>
<feature type="transmembrane region" description="Helical" evidence="8">
    <location>
        <begin position="237"/>
        <end position="258"/>
    </location>
</feature>
<feature type="transmembrane region" description="Helical" evidence="8">
    <location>
        <begin position="107"/>
        <end position="125"/>
    </location>
</feature>
<dbReference type="GO" id="GO:0016020">
    <property type="term" value="C:membrane"/>
    <property type="evidence" value="ECO:0007669"/>
    <property type="project" value="UniProtKB-SubCell"/>
</dbReference>
<dbReference type="Proteomes" id="UP001197093">
    <property type="component" value="Unassembled WGS sequence"/>
</dbReference>
<feature type="transmembrane region" description="Helical" evidence="8">
    <location>
        <begin position="270"/>
        <end position="289"/>
    </location>
</feature>
<sequence>MPRYGSDPARSPAPAPSPSGPPSGNLRQRRPSNSTTTDKSTLQALEDTVAATAHTLEKKLTALIHWDDLPPWRRDNPSILRGYRQTSGSLRASLRSLLYVHNETVNVYTHLLGAVAFALGGAYLFRLVRPRYGGASAADVVVFACFFAGGVGCLGMSATYHLLCNHSEEVAKWGNKLDYTGIVFLIVGSYVPALWYGFFCWAGWLTGYLGAIVLLGLGCLVVSWFEHFRTPAWRPYRALMFVGLGLSGVVPILHALMFYGYRELDERMGLSWVILQGALYIFGAFLYAARFPERKFPGVFDIWGSSHQIFHVCVVLAAASHLYGMAKAFDYHHSVLGAQC</sequence>
<feature type="transmembrane region" description="Helical" evidence="8">
    <location>
        <begin position="205"/>
        <end position="225"/>
    </location>
</feature>
<keyword evidence="10" id="KW-1185">Reference proteome</keyword>
<feature type="binding site" evidence="6">
    <location>
        <position position="307"/>
    </location>
    <ligand>
        <name>Zn(2+)</name>
        <dbReference type="ChEBI" id="CHEBI:29105"/>
    </ligand>
</feature>
<dbReference type="GO" id="GO:0006882">
    <property type="term" value="P:intracellular zinc ion homeostasis"/>
    <property type="evidence" value="ECO:0007669"/>
    <property type="project" value="TreeGrafter"/>
</dbReference>
<feature type="binding site" evidence="6">
    <location>
        <position position="161"/>
    </location>
    <ligand>
        <name>Zn(2+)</name>
        <dbReference type="ChEBI" id="CHEBI:29105"/>
    </ligand>
</feature>
<dbReference type="InterPro" id="IPR004254">
    <property type="entry name" value="AdipoR/HlyIII-related"/>
</dbReference>
<evidence type="ECO:0000256" key="7">
    <source>
        <dbReference type="SAM" id="MobiDB-lite"/>
    </source>
</evidence>
<accession>A0AAD4EV87</accession>
<organism evidence="9 10">
    <name type="scientific">Staphylotrichum longicolle</name>
    <dbReference type="NCBI Taxonomy" id="669026"/>
    <lineage>
        <taxon>Eukaryota</taxon>
        <taxon>Fungi</taxon>
        <taxon>Dikarya</taxon>
        <taxon>Ascomycota</taxon>
        <taxon>Pezizomycotina</taxon>
        <taxon>Sordariomycetes</taxon>
        <taxon>Sordariomycetidae</taxon>
        <taxon>Sordariales</taxon>
        <taxon>Chaetomiaceae</taxon>
        <taxon>Staphylotrichum</taxon>
    </lineage>
</organism>